<gene>
    <name evidence="2" type="ordered locus">Saro_0773</name>
</gene>
<organism evidence="2 3">
    <name type="scientific">Novosphingobium aromaticivorans (strain ATCC 700278 / DSM 12444 / CCUG 56034 / CIP 105152 / NBRC 16084 / F199)</name>
    <dbReference type="NCBI Taxonomy" id="279238"/>
    <lineage>
        <taxon>Bacteria</taxon>
        <taxon>Pseudomonadati</taxon>
        <taxon>Pseudomonadota</taxon>
        <taxon>Alphaproteobacteria</taxon>
        <taxon>Sphingomonadales</taxon>
        <taxon>Sphingomonadaceae</taxon>
        <taxon>Novosphingobium</taxon>
    </lineage>
</organism>
<sequence length="222" mass="23429">MQAIIVTIVGAGCAGALAACCLAECLPCARIVFFCRDNPNGHELEPVVLDAVPPLLRNTIDDVVVHEWSSFIIVCDGKQTRHSARIALIDPMQIALQLDRYGDRITVRTDGAPALHEGLDVLDLTSLHNRDGAGMLMASKDLAELSCPVLGDFDVSRPNGVALQYFPVASGRVLTRQFAINAGLGEDGVNGGASLATAMLAASGNANAAISRVHEYVLKLSP</sequence>
<accession>Q2GAA4</accession>
<dbReference type="Proteomes" id="UP000009134">
    <property type="component" value="Chromosome"/>
</dbReference>
<evidence type="ECO:0000256" key="1">
    <source>
        <dbReference type="SAM" id="SignalP"/>
    </source>
</evidence>
<feature type="signal peptide" evidence="1">
    <location>
        <begin position="1"/>
        <end position="18"/>
    </location>
</feature>
<feature type="chain" id="PRO_5004207791" evidence="1">
    <location>
        <begin position="19"/>
        <end position="222"/>
    </location>
</feature>
<keyword evidence="1" id="KW-0732">Signal</keyword>
<proteinExistence type="predicted"/>
<dbReference type="HOGENOM" id="CLU_1244264_0_0_5"/>
<reference evidence="3" key="1">
    <citation type="submission" date="2006-01" db="EMBL/GenBank/DDBJ databases">
        <title>Complete sequence of Novosphingobium aromaticivorans DSM 12444.</title>
        <authorList>
            <consortium name="US DOE Joint Genome Institute"/>
            <person name="Copeland A."/>
            <person name="Lucas S."/>
            <person name="Lapidus A."/>
            <person name="Barry K."/>
            <person name="Detter J.C."/>
            <person name="Glavina T."/>
            <person name="Hammon N."/>
            <person name="Israni S."/>
            <person name="Pitluck S."/>
            <person name="Chain P."/>
            <person name="Malfatti S."/>
            <person name="Shin M."/>
            <person name="Vergez L."/>
            <person name="Schmutz J."/>
            <person name="Larimer F."/>
            <person name="Land M."/>
            <person name="Kyrpides N."/>
            <person name="Ivanova N."/>
            <person name="Fredrickson J."/>
            <person name="Balkwill D."/>
            <person name="Romine M.F."/>
            <person name="Richardson P."/>
        </authorList>
    </citation>
    <scope>NUCLEOTIDE SEQUENCE [LARGE SCALE GENOMIC DNA]</scope>
    <source>
        <strain evidence="3">ATCC 700278 / DSM 12444 / CCUG 56034 / CIP 105152 / NBRC 16084 / F199</strain>
    </source>
</reference>
<dbReference type="KEGG" id="nar:Saro_0773"/>
<dbReference type="EMBL" id="CP000248">
    <property type="protein sequence ID" value="ABD25219.1"/>
    <property type="molecule type" value="Genomic_DNA"/>
</dbReference>
<name>Q2GAA4_NOVAD</name>
<dbReference type="AlphaFoldDB" id="Q2GAA4"/>
<evidence type="ECO:0000313" key="3">
    <source>
        <dbReference type="Proteomes" id="UP000009134"/>
    </source>
</evidence>
<keyword evidence="3" id="KW-1185">Reference proteome</keyword>
<protein>
    <submittedName>
        <fullName evidence="2">Uncharacterized protein</fullName>
    </submittedName>
</protein>
<evidence type="ECO:0000313" key="2">
    <source>
        <dbReference type="EMBL" id="ABD25219.1"/>
    </source>
</evidence>